<evidence type="ECO:0000313" key="9">
    <source>
        <dbReference type="Proteomes" id="UP001341281"/>
    </source>
</evidence>
<gene>
    <name evidence="8" type="ORF">U9M48_013877</name>
</gene>
<evidence type="ECO:0000256" key="3">
    <source>
        <dbReference type="ARBA" id="ARBA00023125"/>
    </source>
</evidence>
<dbReference type="GO" id="GO:0046982">
    <property type="term" value="F:protein heterodimerization activity"/>
    <property type="evidence" value="ECO:0007669"/>
    <property type="project" value="UniProtKB-ARBA"/>
</dbReference>
<name>A0AAQ3T352_PASNO</name>
<dbReference type="Proteomes" id="UP001341281">
    <property type="component" value="Chromosome 03"/>
</dbReference>
<dbReference type="PROSITE" id="PS00036">
    <property type="entry name" value="BZIP_BASIC"/>
    <property type="match status" value="1"/>
</dbReference>
<dbReference type="PROSITE" id="PS50217">
    <property type="entry name" value="BZIP"/>
    <property type="match status" value="1"/>
</dbReference>
<dbReference type="PANTHER" id="PTHR45764">
    <property type="entry name" value="BZIP TRANSCRIPTION FACTOR 44"/>
    <property type="match status" value="1"/>
</dbReference>
<dbReference type="InterPro" id="IPR004827">
    <property type="entry name" value="bZIP"/>
</dbReference>
<dbReference type="GO" id="GO:0000976">
    <property type="term" value="F:transcription cis-regulatory region binding"/>
    <property type="evidence" value="ECO:0007669"/>
    <property type="project" value="TreeGrafter"/>
</dbReference>
<evidence type="ECO:0000256" key="4">
    <source>
        <dbReference type="ARBA" id="ARBA00023163"/>
    </source>
</evidence>
<dbReference type="AlphaFoldDB" id="A0AAQ3T352"/>
<accession>A0AAQ3T352</accession>
<dbReference type="EMBL" id="CP144747">
    <property type="protein sequence ID" value="WVZ64344.1"/>
    <property type="molecule type" value="Genomic_DNA"/>
</dbReference>
<feature type="compositionally biased region" description="Low complexity" evidence="6">
    <location>
        <begin position="1"/>
        <end position="16"/>
    </location>
</feature>
<dbReference type="FunFam" id="1.20.5.170:FF:000020">
    <property type="entry name" value="BZIP transcription factor"/>
    <property type="match status" value="1"/>
</dbReference>
<protein>
    <recommendedName>
        <fullName evidence="7">BZIP domain-containing protein</fullName>
    </recommendedName>
</protein>
<evidence type="ECO:0000259" key="7">
    <source>
        <dbReference type="PROSITE" id="PS50217"/>
    </source>
</evidence>
<evidence type="ECO:0000256" key="5">
    <source>
        <dbReference type="ARBA" id="ARBA00023242"/>
    </source>
</evidence>
<keyword evidence="4" id="KW-0804">Transcription</keyword>
<proteinExistence type="predicted"/>
<dbReference type="GO" id="GO:0003700">
    <property type="term" value="F:DNA-binding transcription factor activity"/>
    <property type="evidence" value="ECO:0007669"/>
    <property type="project" value="InterPro"/>
</dbReference>
<keyword evidence="3" id="KW-0238">DNA-binding</keyword>
<dbReference type="InterPro" id="IPR046347">
    <property type="entry name" value="bZIP_sf"/>
</dbReference>
<dbReference type="PANTHER" id="PTHR45764:SF4">
    <property type="entry name" value="OS09G0306400 PROTEIN"/>
    <property type="match status" value="1"/>
</dbReference>
<dbReference type="GO" id="GO:0005634">
    <property type="term" value="C:nucleus"/>
    <property type="evidence" value="ECO:0007669"/>
    <property type="project" value="UniProtKB-SubCell"/>
</dbReference>
<dbReference type="Pfam" id="PF00170">
    <property type="entry name" value="bZIP_1"/>
    <property type="match status" value="1"/>
</dbReference>
<dbReference type="Gene3D" id="1.20.5.170">
    <property type="match status" value="1"/>
</dbReference>
<feature type="region of interest" description="Disordered" evidence="6">
    <location>
        <begin position="1"/>
        <end position="58"/>
    </location>
</feature>
<dbReference type="GO" id="GO:0045893">
    <property type="term" value="P:positive regulation of DNA-templated transcription"/>
    <property type="evidence" value="ECO:0007669"/>
    <property type="project" value="TreeGrafter"/>
</dbReference>
<reference evidence="8 9" key="1">
    <citation type="submission" date="2024-02" db="EMBL/GenBank/DDBJ databases">
        <title>High-quality chromosome-scale genome assembly of Pensacola bahiagrass (Paspalum notatum Flugge var. saurae).</title>
        <authorList>
            <person name="Vega J.M."/>
            <person name="Podio M."/>
            <person name="Orjuela J."/>
            <person name="Siena L.A."/>
            <person name="Pessino S.C."/>
            <person name="Combes M.C."/>
            <person name="Mariac C."/>
            <person name="Albertini E."/>
            <person name="Pupilli F."/>
            <person name="Ortiz J.P.A."/>
            <person name="Leblanc O."/>
        </authorList>
    </citation>
    <scope>NUCLEOTIDE SEQUENCE [LARGE SCALE GENOMIC DNA]</scope>
    <source>
        <strain evidence="8">R1</strain>
        <tissue evidence="8">Leaf</tissue>
    </source>
</reference>
<dbReference type="SMART" id="SM00338">
    <property type="entry name" value="BRLZ"/>
    <property type="match status" value="1"/>
</dbReference>
<organism evidence="8 9">
    <name type="scientific">Paspalum notatum var. saurae</name>
    <dbReference type="NCBI Taxonomy" id="547442"/>
    <lineage>
        <taxon>Eukaryota</taxon>
        <taxon>Viridiplantae</taxon>
        <taxon>Streptophyta</taxon>
        <taxon>Embryophyta</taxon>
        <taxon>Tracheophyta</taxon>
        <taxon>Spermatophyta</taxon>
        <taxon>Magnoliopsida</taxon>
        <taxon>Liliopsida</taxon>
        <taxon>Poales</taxon>
        <taxon>Poaceae</taxon>
        <taxon>PACMAD clade</taxon>
        <taxon>Panicoideae</taxon>
        <taxon>Andropogonodae</taxon>
        <taxon>Paspaleae</taxon>
        <taxon>Paspalinae</taxon>
        <taxon>Paspalum</taxon>
    </lineage>
</organism>
<keyword evidence="2" id="KW-0805">Transcription regulation</keyword>
<evidence type="ECO:0000256" key="1">
    <source>
        <dbReference type="ARBA" id="ARBA00004123"/>
    </source>
</evidence>
<evidence type="ECO:0000313" key="8">
    <source>
        <dbReference type="EMBL" id="WVZ64344.1"/>
    </source>
</evidence>
<dbReference type="InterPro" id="IPR045314">
    <property type="entry name" value="bZIP_plant_GBF1"/>
</dbReference>
<evidence type="ECO:0000256" key="6">
    <source>
        <dbReference type="SAM" id="MobiDB-lite"/>
    </source>
</evidence>
<keyword evidence="9" id="KW-1185">Reference proteome</keyword>
<dbReference type="CDD" id="cd14702">
    <property type="entry name" value="bZIP_plant_GBF1"/>
    <property type="match status" value="1"/>
</dbReference>
<keyword evidence="5" id="KW-0539">Nucleus</keyword>
<feature type="domain" description="BZIP" evidence="7">
    <location>
        <begin position="29"/>
        <end position="92"/>
    </location>
</feature>
<dbReference type="SUPFAM" id="SSF57959">
    <property type="entry name" value="Leucine zipper domain"/>
    <property type="match status" value="1"/>
</dbReference>
<comment type="subcellular location">
    <subcellularLocation>
        <location evidence="1">Nucleus</location>
    </subcellularLocation>
</comment>
<evidence type="ECO:0000256" key="2">
    <source>
        <dbReference type="ARBA" id="ARBA00023015"/>
    </source>
</evidence>
<sequence>MSSGTTSWSSLGTQSSRSEDDLDLQAQMERRRKRRKESNRESARRSRLRKQQHLDDLTSQVNQLKDQKQQLSMALSMTSQNLVAVQAQNSVLQTQKMELDNRLGALTEILWYINSSSTGPSSAAPTNPAMVMSSSITTSGSACDVLMGASTWNNQLPIDLYQYQCF</sequence>